<feature type="compositionally biased region" description="Basic residues" evidence="1">
    <location>
        <begin position="760"/>
        <end position="775"/>
    </location>
</feature>
<protein>
    <submittedName>
        <fullName evidence="2">Uncharacterized protein</fullName>
    </submittedName>
</protein>
<feature type="region of interest" description="Disordered" evidence="1">
    <location>
        <begin position="746"/>
        <end position="841"/>
    </location>
</feature>
<gene>
    <name evidence="2" type="ORF">CHS0354_013399</name>
</gene>
<feature type="compositionally biased region" description="Basic residues" evidence="1">
    <location>
        <begin position="620"/>
        <end position="630"/>
    </location>
</feature>
<dbReference type="EMBL" id="JAEAOA010000816">
    <property type="protein sequence ID" value="KAK3580636.1"/>
    <property type="molecule type" value="Genomic_DNA"/>
</dbReference>
<feature type="region of interest" description="Disordered" evidence="1">
    <location>
        <begin position="64"/>
        <end position="83"/>
    </location>
</feature>
<evidence type="ECO:0000313" key="2">
    <source>
        <dbReference type="EMBL" id="KAK3580636.1"/>
    </source>
</evidence>
<dbReference type="Proteomes" id="UP001195483">
    <property type="component" value="Unassembled WGS sequence"/>
</dbReference>
<dbReference type="PANTHER" id="PTHR35538:SF3">
    <property type="entry name" value="C-TYPE LECTIN DOMAIN-CONTAINING PROTEIN"/>
    <property type="match status" value="1"/>
</dbReference>
<feature type="compositionally biased region" description="Basic and acidic residues" evidence="1">
    <location>
        <begin position="669"/>
        <end position="690"/>
    </location>
</feature>
<evidence type="ECO:0000256" key="1">
    <source>
        <dbReference type="SAM" id="MobiDB-lite"/>
    </source>
</evidence>
<feature type="compositionally biased region" description="Basic and acidic residues" evidence="1">
    <location>
        <begin position="74"/>
        <end position="83"/>
    </location>
</feature>
<feature type="compositionally biased region" description="Basic and acidic residues" evidence="1">
    <location>
        <begin position="884"/>
        <end position="906"/>
    </location>
</feature>
<sequence>MKMSGVTLPPIKGALPLVHHSLPTGLDSRPDSRSSSSTGFTIGHSSFYDYCVFRANSNISSSSRSYRRLPSLRNDGKNRGRHSDIHSKYSAKYRFTPDLRTRLSANSPFLPKATTEDCLKCLLKIPHKKCESHKYVRVGGGYRHGYWYVKCLLEELEMQRQRELVMKQRLEAIKEKQVKAIKTYVRTKSGRLVERIIFLSEEDYEAFKAGKNVQDILKKYLTKEEADGLESWDKDEVKAIKTYIRTKSGRLVEKIVYVSKEDYDAITEGKIDAKSLLQKYVKTGEGETIEGWDEAKMKTIKTYVRTKSGRLIEKTIMISQDDYDRMIKEGINPEDIIKKYLPLEEGQKIEGWESQEPMKAIKMKVRTKSGRIIETTVMISAEDYDRMMKGGGDPNEILKKYIKEEDGFQIESWEKAEGKPMKVIKTYVRTKSGRLVEKEILLTEEEYRQFQEAGGDPEFLKKFIKLEKGEVIEDWEKASTVYSAGDDPEMQKAKPGTRIVGKDGTVYEVVVDPLTGKKYKKKIGGPESDVDSGFVSMQKGKNGKKGKGGAGGLDEEEETAEARRARKEGKRNPDSDSEYSYRSVISAGGTRHVERRRKRADGTYSDPESYHSSQDEAGAARRRQRRRERKHGPDSAHSYYSVVSAGGTRHVKRRRKRADGTYSASESYHSSDSDKPGGRKAEKKKAEAEKGKKKKKGRKEHDSDSEHSYFSDVSAGGTHHRKRKKKILDEHGNVIGYESAESYVSDDESVYTEVSDGKGGKIKVKKEKPGKKGKGGKGGGADVPLKGKLAKFTNVPDFSDSSTESDDVDLENMTEEERQKYFEEKAKRKEEREKKRREKYGDLYDVMMEKKKEMKKQKLLQELREKGMISPSSDWSIDTATGEPIRKSEKKEILKQKKLQELREKGLISPSSDWTIDSEGNPVRISELEKEGKRAAGKGKKGKGKDGNEADDESDESEYDPVTGEKIKKKKKATRPGDEGPDEYEYKYDEQGRVIGKKRKGKAKDGDESGSEYEYEYDKDGNVRVVKKEKQKTIGGASGTDDDAPFEVGADGKIRLRDGKKKIDLSKLTDDDLRKLGIDPSLSKKEIARLLKEKFGEHLEIADGDKKIGTRRLSEYGSDVGTDDLADDSDLDVSTLTGLKRVNVIMKRGGQTLLDHMKKIMDLCKLKDDYAKDLDERDGNIDFVTHYRLVDPGKLEAYAKAFVVEDEDFDTVIGFKEARQALDGVPSVQGITRKQLDYVFKVLKIDDASQITFRMFAVVSALCERVATMDPISRHLLDICDLIDIQRKMDLYKMMFYCNAESDRDANFIKAESLRIELIAGGLNWKQQNFIMERLQPNAFMEISFLDYLCYVPLFLSMHENIVGNPLDMSDDKYDHLLRKPSGASRQRDVNPIGFPLRKESVFQMRQQAQDLLEGRINPKDITKERNELLNKYATLPRIIEDKPIEVKPETPPFTWGDSR</sequence>
<feature type="compositionally biased region" description="Basic and acidic residues" evidence="1">
    <location>
        <begin position="815"/>
        <end position="841"/>
    </location>
</feature>
<keyword evidence="3" id="KW-1185">Reference proteome</keyword>
<feature type="compositionally biased region" description="Acidic residues" evidence="1">
    <location>
        <begin position="803"/>
        <end position="814"/>
    </location>
</feature>
<feature type="compositionally biased region" description="Low complexity" evidence="1">
    <location>
        <begin position="64"/>
        <end position="73"/>
    </location>
</feature>
<feature type="compositionally biased region" description="Basic and acidic residues" evidence="1">
    <location>
        <begin position="699"/>
        <end position="709"/>
    </location>
</feature>
<reference evidence="2" key="1">
    <citation type="journal article" date="2021" name="Genome Biol. Evol.">
        <title>A High-Quality Reference Genome for a Parasitic Bivalve with Doubly Uniparental Inheritance (Bivalvia: Unionida).</title>
        <authorList>
            <person name="Smith C.H."/>
        </authorList>
    </citation>
    <scope>NUCLEOTIDE SEQUENCE</scope>
    <source>
        <strain evidence="2">CHS0354</strain>
    </source>
</reference>
<dbReference type="PANTHER" id="PTHR35538">
    <property type="entry name" value="LIG_CHAN-GLU_BD DOMAIN-CONTAINING PROTEIN"/>
    <property type="match status" value="1"/>
</dbReference>
<reference evidence="2" key="3">
    <citation type="submission" date="2023-05" db="EMBL/GenBank/DDBJ databases">
        <authorList>
            <person name="Smith C.H."/>
        </authorList>
    </citation>
    <scope>NUCLEOTIDE SEQUENCE</scope>
    <source>
        <strain evidence="2">CHS0354</strain>
        <tissue evidence="2">Mantle</tissue>
    </source>
</reference>
<feature type="region of interest" description="Disordered" evidence="1">
    <location>
        <begin position="860"/>
        <end position="1015"/>
    </location>
</feature>
<feature type="compositionally biased region" description="Acidic residues" evidence="1">
    <location>
        <begin position="949"/>
        <end position="959"/>
    </location>
</feature>
<feature type="region of interest" description="Disordered" evidence="1">
    <location>
        <begin position="518"/>
        <end position="733"/>
    </location>
</feature>
<accession>A0AAE0VK71</accession>
<proteinExistence type="predicted"/>
<organism evidence="2 3">
    <name type="scientific">Potamilus streckersoni</name>
    <dbReference type="NCBI Taxonomy" id="2493646"/>
    <lineage>
        <taxon>Eukaryota</taxon>
        <taxon>Metazoa</taxon>
        <taxon>Spiralia</taxon>
        <taxon>Lophotrochozoa</taxon>
        <taxon>Mollusca</taxon>
        <taxon>Bivalvia</taxon>
        <taxon>Autobranchia</taxon>
        <taxon>Heteroconchia</taxon>
        <taxon>Palaeoheterodonta</taxon>
        <taxon>Unionida</taxon>
        <taxon>Unionoidea</taxon>
        <taxon>Unionidae</taxon>
        <taxon>Ambleminae</taxon>
        <taxon>Lampsilini</taxon>
        <taxon>Potamilus</taxon>
    </lineage>
</organism>
<feature type="compositionally biased region" description="Polar residues" evidence="1">
    <location>
        <begin position="870"/>
        <end position="879"/>
    </location>
</feature>
<name>A0AAE0VK71_9BIVA</name>
<comment type="caution">
    <text evidence="2">The sequence shown here is derived from an EMBL/GenBank/DDBJ whole genome shotgun (WGS) entry which is preliminary data.</text>
</comment>
<evidence type="ECO:0000313" key="3">
    <source>
        <dbReference type="Proteomes" id="UP001195483"/>
    </source>
</evidence>
<reference evidence="2" key="2">
    <citation type="journal article" date="2021" name="Genome Biol. Evol.">
        <title>Developing a high-quality reference genome for a parasitic bivalve with doubly uniparental inheritance (Bivalvia: Unionida).</title>
        <authorList>
            <person name="Smith C.H."/>
        </authorList>
    </citation>
    <scope>NUCLEOTIDE SEQUENCE</scope>
    <source>
        <strain evidence="2">CHS0354</strain>
        <tissue evidence="2">Mantle</tissue>
    </source>
</reference>